<dbReference type="GO" id="GO:0008757">
    <property type="term" value="F:S-adenosylmethionine-dependent methyltransferase activity"/>
    <property type="evidence" value="ECO:0007669"/>
    <property type="project" value="InterPro"/>
</dbReference>
<dbReference type="InterPro" id="IPR013216">
    <property type="entry name" value="Methyltransf_11"/>
</dbReference>
<keyword evidence="3" id="KW-0489">Methyltransferase</keyword>
<evidence type="ECO:0000313" key="3">
    <source>
        <dbReference type="EMBL" id="BDN81866.1"/>
    </source>
</evidence>
<feature type="domain" description="Methyltransferase type 11" evidence="2">
    <location>
        <begin position="59"/>
        <end position="154"/>
    </location>
</feature>
<sequence length="289" mass="30207">MAGTQGESGQPLPLSNRSDDHLQGHWLLARLGKRVLRPGGVELTRTLLARADVNHADVLELAPGLGRTASEILARHPRSYVGAEADPDAANLVRTIVAGHGDVRVADAADTGLPDSSADVVIGEAMLTMQGDAAKHAIVAEAARVLRPHGRYAIHELALTPDDVPEEISTEVRQALARSIKVNARPLTVAEWSQLLAGHGLVVSHVATAPMALLQPRRIIADEGLLGGPAFCQEPAHPAGRAQTSTDDAQHIPQTPGPHGGGSHRGLQALGIGQLTAVAPAPRASDKRL</sequence>
<dbReference type="AlphaFoldDB" id="A0A9N7LP52"/>
<organism evidence="3 4">
    <name type="scientific">Mycobacterium pseudoshottsii</name>
    <dbReference type="NCBI Taxonomy" id="265949"/>
    <lineage>
        <taxon>Bacteria</taxon>
        <taxon>Bacillati</taxon>
        <taxon>Actinomycetota</taxon>
        <taxon>Actinomycetes</taxon>
        <taxon>Mycobacteriales</taxon>
        <taxon>Mycobacteriaceae</taxon>
        <taxon>Mycobacterium</taxon>
        <taxon>Mycobacterium ulcerans group</taxon>
    </lineage>
</organism>
<feature type="region of interest" description="Disordered" evidence="1">
    <location>
        <begin position="231"/>
        <end position="267"/>
    </location>
</feature>
<keyword evidence="3" id="KW-0808">Transferase</keyword>
<dbReference type="Gene3D" id="3.40.50.150">
    <property type="entry name" value="Vaccinia Virus protein VP39"/>
    <property type="match status" value="1"/>
</dbReference>
<gene>
    <name evidence="3" type="ORF">NJB1907Z4_C20810</name>
</gene>
<dbReference type="EMBL" id="AP026367">
    <property type="protein sequence ID" value="BDN81866.1"/>
    <property type="molecule type" value="Genomic_DNA"/>
</dbReference>
<evidence type="ECO:0000256" key="1">
    <source>
        <dbReference type="SAM" id="MobiDB-lite"/>
    </source>
</evidence>
<dbReference type="Pfam" id="PF08241">
    <property type="entry name" value="Methyltransf_11"/>
    <property type="match status" value="1"/>
</dbReference>
<dbReference type="Proteomes" id="UP001058626">
    <property type="component" value="Chromosome"/>
</dbReference>
<protein>
    <submittedName>
        <fullName evidence="3">Methyltransferase</fullName>
    </submittedName>
</protein>
<reference evidence="3" key="1">
    <citation type="submission" date="2022-06" db="EMBL/GenBank/DDBJ databases">
        <title>Complete genome sequence of Mycobacterium pseudoshottsii NJB1907-Z4.</title>
        <authorList>
            <person name="Komine T."/>
            <person name="Fukano H."/>
            <person name="Wada S."/>
        </authorList>
    </citation>
    <scope>NUCLEOTIDE SEQUENCE</scope>
    <source>
        <strain evidence="3">NJB1907-Z4</strain>
    </source>
</reference>
<name>A0A9N7LP52_9MYCO</name>
<evidence type="ECO:0000259" key="2">
    <source>
        <dbReference type="Pfam" id="PF08241"/>
    </source>
</evidence>
<evidence type="ECO:0000313" key="4">
    <source>
        <dbReference type="Proteomes" id="UP001058626"/>
    </source>
</evidence>
<dbReference type="GO" id="GO:0032259">
    <property type="term" value="P:methylation"/>
    <property type="evidence" value="ECO:0007669"/>
    <property type="project" value="UniProtKB-KW"/>
</dbReference>
<dbReference type="InterPro" id="IPR029063">
    <property type="entry name" value="SAM-dependent_MTases_sf"/>
</dbReference>
<dbReference type="CDD" id="cd02440">
    <property type="entry name" value="AdoMet_MTases"/>
    <property type="match status" value="1"/>
</dbReference>
<proteinExistence type="predicted"/>
<keyword evidence="4" id="KW-1185">Reference proteome</keyword>
<accession>A0A9N7LP52</accession>
<dbReference type="SUPFAM" id="SSF53335">
    <property type="entry name" value="S-adenosyl-L-methionine-dependent methyltransferases"/>
    <property type="match status" value="1"/>
</dbReference>